<dbReference type="PANTHER" id="PTHR33577">
    <property type="entry name" value="STERIGMATOCYSTIN BIOSYNTHESIS PEROXIDASE STCC-RELATED"/>
    <property type="match status" value="1"/>
</dbReference>
<feature type="signal peptide" evidence="9">
    <location>
        <begin position="1"/>
        <end position="18"/>
    </location>
</feature>
<dbReference type="STRING" id="97972.A0A2V1DTL3"/>
<keyword evidence="2 11" id="KW-0575">Peroxidase</keyword>
<keyword evidence="4" id="KW-0479">Metal-binding</keyword>
<comment type="cofactor">
    <cofactor evidence="1">
        <name>heme b</name>
        <dbReference type="ChEBI" id="CHEBI:60344"/>
    </cofactor>
</comment>
<feature type="chain" id="PRO_5016042429" evidence="9">
    <location>
        <begin position="19"/>
        <end position="267"/>
    </location>
</feature>
<dbReference type="InterPro" id="IPR000028">
    <property type="entry name" value="Chloroperoxidase"/>
</dbReference>
<dbReference type="EMBL" id="KZ805356">
    <property type="protein sequence ID" value="PVI01537.1"/>
    <property type="molecule type" value="Genomic_DNA"/>
</dbReference>
<keyword evidence="3" id="KW-0349">Heme</keyword>
<evidence type="ECO:0000256" key="7">
    <source>
        <dbReference type="ARBA" id="ARBA00025795"/>
    </source>
</evidence>
<evidence type="ECO:0000256" key="5">
    <source>
        <dbReference type="ARBA" id="ARBA00023002"/>
    </source>
</evidence>
<evidence type="ECO:0000256" key="4">
    <source>
        <dbReference type="ARBA" id="ARBA00022723"/>
    </source>
</evidence>
<dbReference type="PROSITE" id="PS51405">
    <property type="entry name" value="HEME_HALOPEROXIDASE"/>
    <property type="match status" value="1"/>
</dbReference>
<evidence type="ECO:0000256" key="6">
    <source>
        <dbReference type="ARBA" id="ARBA00023004"/>
    </source>
</evidence>
<dbReference type="OrthoDB" id="407298at2759"/>
<accession>A0A2V1DTL3</accession>
<evidence type="ECO:0000313" key="11">
    <source>
        <dbReference type="EMBL" id="PVI01537.1"/>
    </source>
</evidence>
<comment type="similarity">
    <text evidence="7">Belongs to the chloroperoxidase family.</text>
</comment>
<feature type="region of interest" description="Disordered" evidence="8">
    <location>
        <begin position="16"/>
        <end position="37"/>
    </location>
</feature>
<evidence type="ECO:0000256" key="3">
    <source>
        <dbReference type="ARBA" id="ARBA00022617"/>
    </source>
</evidence>
<keyword evidence="9" id="KW-0732">Signal</keyword>
<dbReference type="Pfam" id="PF01328">
    <property type="entry name" value="Peroxidase_2"/>
    <property type="match status" value="1"/>
</dbReference>
<evidence type="ECO:0000256" key="2">
    <source>
        <dbReference type="ARBA" id="ARBA00022559"/>
    </source>
</evidence>
<proteinExistence type="inferred from homology"/>
<evidence type="ECO:0000256" key="1">
    <source>
        <dbReference type="ARBA" id="ARBA00001970"/>
    </source>
</evidence>
<gene>
    <name evidence="11" type="ORF">DM02DRAFT_704960</name>
</gene>
<feature type="domain" description="Heme haloperoxidase family profile" evidence="10">
    <location>
        <begin position="26"/>
        <end position="233"/>
    </location>
</feature>
<protein>
    <submittedName>
        <fullName evidence="11">Cloroperoxidase</fullName>
    </submittedName>
</protein>
<keyword evidence="12" id="KW-1185">Reference proteome</keyword>
<dbReference type="PANTHER" id="PTHR33577:SF7">
    <property type="entry name" value="HEME HALOPEROXIDASE FAMILY PROFILE DOMAIN-CONTAINING PROTEIN"/>
    <property type="match status" value="1"/>
</dbReference>
<evidence type="ECO:0000259" key="10">
    <source>
        <dbReference type="PROSITE" id="PS51405"/>
    </source>
</evidence>
<dbReference type="InterPro" id="IPR036851">
    <property type="entry name" value="Chloroperoxidase-like_sf"/>
</dbReference>
<dbReference type="GO" id="GO:0004601">
    <property type="term" value="F:peroxidase activity"/>
    <property type="evidence" value="ECO:0007669"/>
    <property type="project" value="UniProtKB-KW"/>
</dbReference>
<organism evidence="11 12">
    <name type="scientific">Periconia macrospinosa</name>
    <dbReference type="NCBI Taxonomy" id="97972"/>
    <lineage>
        <taxon>Eukaryota</taxon>
        <taxon>Fungi</taxon>
        <taxon>Dikarya</taxon>
        <taxon>Ascomycota</taxon>
        <taxon>Pezizomycotina</taxon>
        <taxon>Dothideomycetes</taxon>
        <taxon>Pleosporomycetidae</taxon>
        <taxon>Pleosporales</taxon>
        <taxon>Massarineae</taxon>
        <taxon>Periconiaceae</taxon>
        <taxon>Periconia</taxon>
    </lineage>
</organism>
<dbReference type="Gene3D" id="1.10.489.10">
    <property type="entry name" value="Chloroperoxidase-like"/>
    <property type="match status" value="1"/>
</dbReference>
<dbReference type="GO" id="GO:0046872">
    <property type="term" value="F:metal ion binding"/>
    <property type="evidence" value="ECO:0007669"/>
    <property type="project" value="UniProtKB-KW"/>
</dbReference>
<dbReference type="Proteomes" id="UP000244855">
    <property type="component" value="Unassembled WGS sequence"/>
</dbReference>
<evidence type="ECO:0000256" key="8">
    <source>
        <dbReference type="SAM" id="MobiDB-lite"/>
    </source>
</evidence>
<keyword evidence="6" id="KW-0408">Iron</keyword>
<reference evidence="11 12" key="1">
    <citation type="journal article" date="2018" name="Sci. Rep.">
        <title>Comparative genomics provides insights into the lifestyle and reveals functional heterogeneity of dark septate endophytic fungi.</title>
        <authorList>
            <person name="Knapp D.G."/>
            <person name="Nemeth J.B."/>
            <person name="Barry K."/>
            <person name="Hainaut M."/>
            <person name="Henrissat B."/>
            <person name="Johnson J."/>
            <person name="Kuo A."/>
            <person name="Lim J.H.P."/>
            <person name="Lipzen A."/>
            <person name="Nolan M."/>
            <person name="Ohm R.A."/>
            <person name="Tamas L."/>
            <person name="Grigoriev I.V."/>
            <person name="Spatafora J.W."/>
            <person name="Nagy L.G."/>
            <person name="Kovacs G.M."/>
        </authorList>
    </citation>
    <scope>NUCLEOTIDE SEQUENCE [LARGE SCALE GENOMIC DNA]</scope>
    <source>
        <strain evidence="11 12">DSE2036</strain>
    </source>
</reference>
<evidence type="ECO:0000256" key="9">
    <source>
        <dbReference type="SAM" id="SignalP"/>
    </source>
</evidence>
<evidence type="ECO:0000313" key="12">
    <source>
        <dbReference type="Proteomes" id="UP000244855"/>
    </source>
</evidence>
<name>A0A2V1DTL3_9PLEO</name>
<dbReference type="AlphaFoldDB" id="A0A2V1DTL3"/>
<keyword evidence="5" id="KW-0560">Oxidoreductase</keyword>
<sequence length="267" mass="29242">MKLNSVLTTTTLLALTSASPSSSDEDPHAFIPGGPDDFRGPCPMMNTLANHGFLPRDGRNITKPNAISALKTGLNFDETLAGIMWDQAIIASPEPNATFFTLDDLNRHNVLEHDASISRTDDFFGNNHVFNQSVFDASRKYWTADTLTAQMIANSKLFQQIESRATNPTYRFTNATESFSLGEMAAPFIVFGDINTVTVEKSLVEYFFENERLPTELGWSKKVDTVTLENIIAVSHAIGVATNLLTTDGTPARMARHVGDLHAGVSI</sequence>
<dbReference type="SUPFAM" id="SSF47571">
    <property type="entry name" value="Cloroperoxidase"/>
    <property type="match status" value="1"/>
</dbReference>